<dbReference type="Gene3D" id="2.60.40.740">
    <property type="match status" value="1"/>
</dbReference>
<dbReference type="InterPro" id="IPR015943">
    <property type="entry name" value="WD40/YVTN_repeat-like_dom_sf"/>
</dbReference>
<proteinExistence type="predicted"/>
<dbReference type="KEGG" id="mfv:Mfer_0938"/>
<dbReference type="Gene3D" id="2.160.20.10">
    <property type="entry name" value="Single-stranded right-handed beta-helix, Pectin lyase-like"/>
    <property type="match status" value="1"/>
</dbReference>
<reference evidence="4 5" key="1">
    <citation type="journal article" date="2010" name="Stand. Genomic Sci.">
        <title>Complete genome sequence of Methanothermus fervidus type strain (V24S).</title>
        <authorList>
            <person name="Anderson I."/>
            <person name="Djao O.D."/>
            <person name="Misra M."/>
            <person name="Chertkov O."/>
            <person name="Nolan M."/>
            <person name="Lucas S."/>
            <person name="Lapidus A."/>
            <person name="Del Rio T.G."/>
            <person name="Tice H."/>
            <person name="Cheng J.F."/>
            <person name="Tapia R."/>
            <person name="Han C."/>
            <person name="Goodwin L."/>
            <person name="Pitluck S."/>
            <person name="Liolios K."/>
            <person name="Ivanova N."/>
            <person name="Mavromatis K."/>
            <person name="Mikhailova N."/>
            <person name="Pati A."/>
            <person name="Brambilla E."/>
            <person name="Chen A."/>
            <person name="Palaniappan K."/>
            <person name="Land M."/>
            <person name="Hauser L."/>
            <person name="Chang Y.J."/>
            <person name="Jeffries C.D."/>
            <person name="Sikorski J."/>
            <person name="Spring S."/>
            <person name="Rohde M."/>
            <person name="Eichinger K."/>
            <person name="Huber H."/>
            <person name="Wirth R."/>
            <person name="Goker M."/>
            <person name="Detter J.C."/>
            <person name="Woyke T."/>
            <person name="Bristow J."/>
            <person name="Eisen J.A."/>
            <person name="Markowitz V."/>
            <person name="Hugenholtz P."/>
            <person name="Klenk H.P."/>
            <person name="Kyrpides N.C."/>
        </authorList>
    </citation>
    <scope>NUCLEOTIDE SEQUENCE [LARGE SCALE GENOMIC DNA]</scope>
    <source>
        <strain evidence="5">ATCC 43054 / DSM 2088 / JCM 10308 / V24 S</strain>
    </source>
</reference>
<keyword evidence="5" id="KW-1185">Reference proteome</keyword>
<dbReference type="InterPro" id="IPR011050">
    <property type="entry name" value="Pectin_lyase_fold/virulence"/>
</dbReference>
<gene>
    <name evidence="4" type="ordered locus">Mfer_0938</name>
</gene>
<dbReference type="PANTHER" id="PTHR11319">
    <property type="entry name" value="G PROTEIN-COUPLED RECEPTOR-RELATED"/>
    <property type="match status" value="1"/>
</dbReference>
<keyword evidence="1" id="KW-1133">Transmembrane helix</keyword>
<dbReference type="Pfam" id="PF01345">
    <property type="entry name" value="DUF11"/>
    <property type="match status" value="1"/>
</dbReference>
<dbReference type="InterPro" id="IPR047589">
    <property type="entry name" value="DUF11_rpt"/>
</dbReference>
<dbReference type="AlphaFoldDB" id="E3GZK4"/>
<dbReference type="InterPro" id="IPR001434">
    <property type="entry name" value="OmcB-like_DUF11"/>
</dbReference>
<dbReference type="OrthoDB" id="78475at2157"/>
<evidence type="ECO:0000259" key="2">
    <source>
        <dbReference type="Pfam" id="PF01345"/>
    </source>
</evidence>
<dbReference type="STRING" id="523846.Mfer_0938"/>
<dbReference type="SUPFAM" id="SSF63829">
    <property type="entry name" value="Calcium-dependent phosphotriesterase"/>
    <property type="match status" value="1"/>
</dbReference>
<dbReference type="InterPro" id="IPR039448">
    <property type="entry name" value="Beta_helix"/>
</dbReference>
<evidence type="ECO:0000313" key="5">
    <source>
        <dbReference type="Proteomes" id="UP000002315"/>
    </source>
</evidence>
<keyword evidence="1" id="KW-0472">Membrane</keyword>
<sequence>MKSKAVLILSTLLVLLAISQAYGAKEVYPEYGSLKDVIENSNHGETIFLHKGTYHASGIVIDKNLTIVGEYKDGVVIDALWQDPIFIISSGANVRLINLTLTNGNGAGGGAIKNNGYLVVKNCAFVDNYASEKGGAIFNNGTLTINGCRFKNNKVIILGGGTIYNSREGQVTISNSVFVNNNAAVFGGAIDNDGYLTIKNCVFENNTAFIGGAIYNNGDLTIIHSTFINNGIVRGFEGTISNNGNLTIIHSTFDGKKVSYKKEKVTMPTPKKPPIKSSFDYFWVTNTDDGSVSKVDKTTMQEVARYRVNPNNNTWTSRIAVDKMGNAWIVNTNVGTVVKILGNTTGLNNTSTGPNDIKPWGQDQAVQYEIVLIPGKEGTYKPGTYTGGYDPKGKYGENGAPSPRAIAVDKYNNVWVGTYGTQMLYYINGSNGQIIYKFNLTNNSIHNVSSNFRPCNAIIDENGYLWITGDLSGSVLRVVYDYNNDTVLIKRIDEIPLGGNVDYAYAIASDHKGRILVTTYSKIIGYLYIIDSTTGSILRSETLLLYQYPTGIVVDDNGNIWIACYYGVIRLASDGRIKAIIRVGYWNTGVGIIKNETGWKIVVTSYKDNRVYTIDPNTNKVDNSVAVGPCGHYMYGDFTGYEILRTLAADLSIVKNASATTARLGDRVTFTITVMNNGPNNATDVNVTDKLPSGLEFVGCYATKGTYNPTSGTWNFTNLINLLIDRWLHLLNMTFSDNMTCGIDYYVKNNKAKFSLKVIMPTKPLKLGKPHVLKPPKPTKIKLLKGGKEKIGKKIKIPVTGVPLTYLLLGLILIILGLSDRRKT</sequence>
<dbReference type="PANTHER" id="PTHR11319:SF35">
    <property type="entry name" value="OUTER MEMBRANE PROTEIN PMPC-RELATED"/>
    <property type="match status" value="1"/>
</dbReference>
<feature type="transmembrane region" description="Helical" evidence="1">
    <location>
        <begin position="797"/>
        <end position="818"/>
    </location>
</feature>
<organism evidence="4 5">
    <name type="scientific">Methanothermus fervidus (strain ATCC 43054 / DSM 2088 / JCM 10308 / V24 S)</name>
    <dbReference type="NCBI Taxonomy" id="523846"/>
    <lineage>
        <taxon>Archaea</taxon>
        <taxon>Methanobacteriati</taxon>
        <taxon>Methanobacteriota</taxon>
        <taxon>Methanomada group</taxon>
        <taxon>Methanobacteria</taxon>
        <taxon>Methanobacteriales</taxon>
        <taxon>Methanothermaceae</taxon>
        <taxon>Methanothermus</taxon>
    </lineage>
</organism>
<dbReference type="NCBIfam" id="TIGR01451">
    <property type="entry name" value="B_ant_repeat"/>
    <property type="match status" value="1"/>
</dbReference>
<dbReference type="Gene3D" id="2.130.10.10">
    <property type="entry name" value="YVTN repeat-like/Quinoprotein amine dehydrogenase"/>
    <property type="match status" value="1"/>
</dbReference>
<feature type="domain" description="DUF11" evidence="2">
    <location>
        <begin position="650"/>
        <end position="719"/>
    </location>
</feature>
<evidence type="ECO:0000259" key="3">
    <source>
        <dbReference type="Pfam" id="PF13229"/>
    </source>
</evidence>
<name>E3GZK4_METFV</name>
<feature type="domain" description="Right handed beta helix" evidence="3">
    <location>
        <begin position="83"/>
        <end position="184"/>
    </location>
</feature>
<protein>
    <submittedName>
        <fullName evidence="4">Conserved repeat domain protein</fullName>
    </submittedName>
</protein>
<dbReference type="InterPro" id="IPR012334">
    <property type="entry name" value="Pectin_lyas_fold"/>
</dbReference>
<dbReference type="EMBL" id="CP002278">
    <property type="protein sequence ID" value="ADP77736.1"/>
    <property type="molecule type" value="Genomic_DNA"/>
</dbReference>
<accession>E3GZK4</accession>
<evidence type="ECO:0000313" key="4">
    <source>
        <dbReference type="EMBL" id="ADP77736.1"/>
    </source>
</evidence>
<dbReference type="HOGENOM" id="CLU_343467_0_0_2"/>
<evidence type="ECO:0000256" key="1">
    <source>
        <dbReference type="SAM" id="Phobius"/>
    </source>
</evidence>
<dbReference type="SUPFAM" id="SSF51126">
    <property type="entry name" value="Pectin lyase-like"/>
    <property type="match status" value="1"/>
</dbReference>
<keyword evidence="1" id="KW-0812">Transmembrane</keyword>
<dbReference type="Pfam" id="PF13229">
    <property type="entry name" value="Beta_helix"/>
    <property type="match status" value="1"/>
</dbReference>
<dbReference type="Proteomes" id="UP000002315">
    <property type="component" value="Chromosome"/>
</dbReference>